<evidence type="ECO:0000256" key="5">
    <source>
        <dbReference type="ARBA" id="ARBA00023242"/>
    </source>
</evidence>
<dbReference type="AlphaFoldDB" id="T1J916"/>
<feature type="domain" description="J" evidence="7">
    <location>
        <begin position="10"/>
        <end position="75"/>
    </location>
</feature>
<dbReference type="Proteomes" id="UP000014500">
    <property type="component" value="Unassembled WGS sequence"/>
</dbReference>
<name>T1J916_STRMM</name>
<dbReference type="GO" id="GO:0005681">
    <property type="term" value="C:spliceosomal complex"/>
    <property type="evidence" value="ECO:0007669"/>
    <property type="project" value="TreeGrafter"/>
</dbReference>
<evidence type="ECO:0000259" key="7">
    <source>
        <dbReference type="PROSITE" id="PS50076"/>
    </source>
</evidence>
<evidence type="ECO:0000256" key="4">
    <source>
        <dbReference type="ARBA" id="ARBA00023186"/>
    </source>
</evidence>
<evidence type="ECO:0000256" key="3">
    <source>
        <dbReference type="ARBA" id="ARBA00022490"/>
    </source>
</evidence>
<proteinExistence type="predicted"/>
<reference evidence="8" key="2">
    <citation type="submission" date="2015-02" db="UniProtKB">
        <authorList>
            <consortium name="EnsemblMetazoa"/>
        </authorList>
    </citation>
    <scope>IDENTIFICATION</scope>
</reference>
<dbReference type="InterPro" id="IPR001623">
    <property type="entry name" value="DnaJ_domain"/>
</dbReference>
<dbReference type="eggNOG" id="KOG0691">
    <property type="taxonomic scope" value="Eukaryota"/>
</dbReference>
<reference evidence="9" key="1">
    <citation type="submission" date="2011-05" db="EMBL/GenBank/DDBJ databases">
        <authorList>
            <person name="Richards S.R."/>
            <person name="Qu J."/>
            <person name="Jiang H."/>
            <person name="Jhangiani S.N."/>
            <person name="Agravi P."/>
            <person name="Goodspeed R."/>
            <person name="Gross S."/>
            <person name="Mandapat C."/>
            <person name="Jackson L."/>
            <person name="Mathew T."/>
            <person name="Pu L."/>
            <person name="Thornton R."/>
            <person name="Saada N."/>
            <person name="Wilczek-Boney K.B."/>
            <person name="Lee S."/>
            <person name="Kovar C."/>
            <person name="Wu Y."/>
            <person name="Scherer S.E."/>
            <person name="Worley K.C."/>
            <person name="Muzny D.M."/>
            <person name="Gibbs R."/>
        </authorList>
    </citation>
    <scope>NUCLEOTIDE SEQUENCE</scope>
    <source>
        <strain evidence="9">Brora</strain>
    </source>
</reference>
<dbReference type="InterPro" id="IPR036869">
    <property type="entry name" value="J_dom_sf"/>
</dbReference>
<dbReference type="Pfam" id="PF00226">
    <property type="entry name" value="DnaJ"/>
    <property type="match status" value="1"/>
</dbReference>
<organism evidence="8 9">
    <name type="scientific">Strigamia maritima</name>
    <name type="common">European centipede</name>
    <name type="synonym">Geophilus maritimus</name>
    <dbReference type="NCBI Taxonomy" id="126957"/>
    <lineage>
        <taxon>Eukaryota</taxon>
        <taxon>Metazoa</taxon>
        <taxon>Ecdysozoa</taxon>
        <taxon>Arthropoda</taxon>
        <taxon>Myriapoda</taxon>
        <taxon>Chilopoda</taxon>
        <taxon>Pleurostigmophora</taxon>
        <taxon>Geophilomorpha</taxon>
        <taxon>Linotaeniidae</taxon>
        <taxon>Strigamia</taxon>
    </lineage>
</organism>
<dbReference type="PROSITE" id="PS50076">
    <property type="entry name" value="DNAJ_2"/>
    <property type="match status" value="1"/>
</dbReference>
<keyword evidence="3" id="KW-0963">Cytoplasm</keyword>
<dbReference type="PANTHER" id="PTHR44313">
    <property type="entry name" value="DNAJ HOMOLOG SUBFAMILY C MEMBER 17"/>
    <property type="match status" value="1"/>
</dbReference>
<keyword evidence="9" id="KW-1185">Reference proteome</keyword>
<dbReference type="CDD" id="cd06257">
    <property type="entry name" value="DnaJ"/>
    <property type="match status" value="1"/>
</dbReference>
<dbReference type="Gene3D" id="1.10.287.110">
    <property type="entry name" value="DnaJ domain"/>
    <property type="match status" value="1"/>
</dbReference>
<dbReference type="PANTHER" id="PTHR44313:SF1">
    <property type="entry name" value="DNAJ HOMOLOG SUBFAMILY C MEMBER 17"/>
    <property type="match status" value="1"/>
</dbReference>
<dbReference type="EnsemblMetazoa" id="SMAR010207-RA">
    <property type="protein sequence ID" value="SMAR010207-PA"/>
    <property type="gene ID" value="SMAR010207"/>
</dbReference>
<dbReference type="PRINTS" id="PR00625">
    <property type="entry name" value="JDOMAIN"/>
</dbReference>
<dbReference type="GO" id="GO:0005737">
    <property type="term" value="C:cytoplasm"/>
    <property type="evidence" value="ECO:0007669"/>
    <property type="project" value="UniProtKB-SubCell"/>
</dbReference>
<accession>T1J916</accession>
<dbReference type="EMBL" id="JH431968">
    <property type="status" value="NOT_ANNOTATED_CDS"/>
    <property type="molecule type" value="Genomic_DNA"/>
</dbReference>
<dbReference type="PhylomeDB" id="T1J916"/>
<dbReference type="InterPro" id="IPR052094">
    <property type="entry name" value="Pre-mRNA-splicing_ERAD"/>
</dbReference>
<dbReference type="SMART" id="SM00271">
    <property type="entry name" value="DnaJ"/>
    <property type="match status" value="1"/>
</dbReference>
<sequence>MAITNILQMDLYDFLDIPANSNKQDIETAYRKKALIYHPDKNRNKPNAAKLFQLLKKAKEVLTNAPVRAFYDKILTARKIKAEIEEKSVLHDQRVKMKLEAEAEAEAEAKIEKQSLDSKKEAKKTPNKKEKLKILWKRNCVVN</sequence>
<evidence type="ECO:0000313" key="8">
    <source>
        <dbReference type="EnsemblMetazoa" id="SMAR010207-PA"/>
    </source>
</evidence>
<dbReference type="GO" id="GO:0000390">
    <property type="term" value="P:spliceosomal complex disassembly"/>
    <property type="evidence" value="ECO:0007669"/>
    <property type="project" value="TreeGrafter"/>
</dbReference>
<evidence type="ECO:0000256" key="6">
    <source>
        <dbReference type="SAM" id="MobiDB-lite"/>
    </source>
</evidence>
<comment type="subcellular location">
    <subcellularLocation>
        <location evidence="2">Cytoplasm</location>
    </subcellularLocation>
    <subcellularLocation>
        <location evidence="1">Nucleus</location>
    </subcellularLocation>
</comment>
<protein>
    <recommendedName>
        <fullName evidence="7">J domain-containing protein</fullName>
    </recommendedName>
</protein>
<evidence type="ECO:0000256" key="1">
    <source>
        <dbReference type="ARBA" id="ARBA00004123"/>
    </source>
</evidence>
<keyword evidence="5" id="KW-0539">Nucleus</keyword>
<feature type="region of interest" description="Disordered" evidence="6">
    <location>
        <begin position="110"/>
        <end position="129"/>
    </location>
</feature>
<dbReference type="SUPFAM" id="SSF46565">
    <property type="entry name" value="Chaperone J-domain"/>
    <property type="match status" value="1"/>
</dbReference>
<dbReference type="STRING" id="126957.T1J916"/>
<evidence type="ECO:0000313" key="9">
    <source>
        <dbReference type="Proteomes" id="UP000014500"/>
    </source>
</evidence>
<dbReference type="HOGENOM" id="CLU_1808646_0_0_1"/>
<dbReference type="OMA" id="GIAVIFH"/>
<evidence type="ECO:0000256" key="2">
    <source>
        <dbReference type="ARBA" id="ARBA00004496"/>
    </source>
</evidence>
<keyword evidence="4" id="KW-0143">Chaperone</keyword>